<evidence type="ECO:0000256" key="3">
    <source>
        <dbReference type="ARBA" id="ARBA00022741"/>
    </source>
</evidence>
<organism evidence="9 10">
    <name type="scientific">Candidatus Vogelbacteria bacterium CG22_combo_CG10-13_8_21_14_all_37_9</name>
    <dbReference type="NCBI Taxonomy" id="1975046"/>
    <lineage>
        <taxon>Bacteria</taxon>
        <taxon>Candidatus Vogeliibacteriota</taxon>
    </lineage>
</organism>
<dbReference type="InterPro" id="IPR006195">
    <property type="entry name" value="aa-tRNA-synth_II"/>
</dbReference>
<name>A0A2H0BL47_9BACT</name>
<dbReference type="SUPFAM" id="SSF50249">
    <property type="entry name" value="Nucleic acid-binding proteins"/>
    <property type="match status" value="1"/>
</dbReference>
<dbReference type="EMBL" id="PCSX01000015">
    <property type="protein sequence ID" value="PIP58324.1"/>
    <property type="molecule type" value="Genomic_DNA"/>
</dbReference>
<accession>A0A2H0BL47</accession>
<dbReference type="GO" id="GO:0050560">
    <property type="term" value="F:aspartate-tRNA(Asn) ligase activity"/>
    <property type="evidence" value="ECO:0007669"/>
    <property type="project" value="UniProtKB-EC"/>
</dbReference>
<dbReference type="GO" id="GO:0005737">
    <property type="term" value="C:cytoplasm"/>
    <property type="evidence" value="ECO:0007669"/>
    <property type="project" value="UniProtKB-SubCell"/>
</dbReference>
<protein>
    <recommendedName>
        <fullName evidence="7">Aspartate--tRNA(Asp/Asn) ligase</fullName>
        <ecNumber evidence="7">6.1.1.23</ecNumber>
    </recommendedName>
    <alternativeName>
        <fullName evidence="7">Aspartyl-tRNA synthetase</fullName>
        <shortName evidence="7">AspRS</shortName>
    </alternativeName>
    <alternativeName>
        <fullName evidence="7">Non-discriminating aspartyl-tRNA synthetase</fullName>
        <shortName evidence="7">ND-AspRS</shortName>
    </alternativeName>
</protein>
<feature type="binding site" evidence="7">
    <location>
        <begin position="220"/>
        <end position="222"/>
    </location>
    <ligand>
        <name>ATP</name>
        <dbReference type="ChEBI" id="CHEBI:30616"/>
    </ligand>
</feature>
<comment type="subcellular location">
    <subcellularLocation>
        <location evidence="7">Cytoplasm</location>
    </subcellularLocation>
</comment>
<evidence type="ECO:0000256" key="6">
    <source>
        <dbReference type="ARBA" id="ARBA00023146"/>
    </source>
</evidence>
<dbReference type="AlphaFoldDB" id="A0A2H0BL47"/>
<dbReference type="InterPro" id="IPR004115">
    <property type="entry name" value="GAD-like_sf"/>
</dbReference>
<dbReference type="EC" id="6.1.1.23" evidence="7"/>
<dbReference type="PROSITE" id="PS50862">
    <property type="entry name" value="AA_TRNA_LIGASE_II"/>
    <property type="match status" value="1"/>
</dbReference>
<feature type="binding site" evidence="7">
    <location>
        <position position="361"/>
    </location>
    <ligand>
        <name>ATP</name>
        <dbReference type="ChEBI" id="CHEBI:30616"/>
    </ligand>
</feature>
<evidence type="ECO:0000256" key="2">
    <source>
        <dbReference type="ARBA" id="ARBA00022598"/>
    </source>
</evidence>
<feature type="domain" description="Aminoacyl-transfer RNA synthetases class-II family profile" evidence="8">
    <location>
        <begin position="143"/>
        <end position="434"/>
    </location>
</feature>
<dbReference type="CDD" id="cd00777">
    <property type="entry name" value="AspRS_core"/>
    <property type="match status" value="1"/>
</dbReference>
<comment type="caution">
    <text evidence="9">The sequence shown here is derived from an EMBL/GenBank/DDBJ whole genome shotgun (WGS) entry which is preliminary data.</text>
</comment>
<keyword evidence="6 7" id="KW-0030">Aminoacyl-tRNA synthetase</keyword>
<dbReference type="InterPro" id="IPR002312">
    <property type="entry name" value="Asp/Asn-tRNA-synth_IIb"/>
</dbReference>
<comment type="similarity">
    <text evidence="1 7">Belongs to the class-II aminoacyl-tRNA synthetase family. Type 1 subfamily.</text>
</comment>
<evidence type="ECO:0000256" key="5">
    <source>
        <dbReference type="ARBA" id="ARBA00022917"/>
    </source>
</evidence>
<dbReference type="GO" id="GO:0006422">
    <property type="term" value="P:aspartyl-tRNA aminoacylation"/>
    <property type="evidence" value="ECO:0007669"/>
    <property type="project" value="UniProtKB-UniRule"/>
</dbReference>
<dbReference type="InterPro" id="IPR004364">
    <property type="entry name" value="Aa-tRNA-synt_II"/>
</dbReference>
<comment type="function">
    <text evidence="7">Aspartyl-tRNA synthetase with relaxed tRNA specificity since it is able to aspartylate not only its cognate tRNA(Asp) but also tRNA(Asn). Reaction proceeds in two steps: L-aspartate is first activated by ATP to form Asp-AMP and then transferred to the acceptor end of tRNA(Asp/Asn).</text>
</comment>
<dbReference type="NCBIfam" id="TIGR00459">
    <property type="entry name" value="aspS_bact"/>
    <property type="match status" value="1"/>
</dbReference>
<dbReference type="PRINTS" id="PR01042">
    <property type="entry name" value="TRNASYNTHASP"/>
</dbReference>
<dbReference type="PANTHER" id="PTHR22594">
    <property type="entry name" value="ASPARTYL/LYSYL-TRNA SYNTHETASE"/>
    <property type="match status" value="1"/>
</dbReference>
<keyword evidence="4 7" id="KW-0067">ATP-binding</keyword>
<feature type="binding site" evidence="7">
    <location>
        <position position="229"/>
    </location>
    <ligand>
        <name>ATP</name>
        <dbReference type="ChEBI" id="CHEBI:30616"/>
    </ligand>
</feature>
<evidence type="ECO:0000313" key="9">
    <source>
        <dbReference type="EMBL" id="PIP58324.1"/>
    </source>
</evidence>
<dbReference type="PANTHER" id="PTHR22594:SF5">
    <property type="entry name" value="ASPARTATE--TRNA LIGASE, MITOCHONDRIAL"/>
    <property type="match status" value="1"/>
</dbReference>
<dbReference type="InterPro" id="IPR045864">
    <property type="entry name" value="aa-tRNA-synth_II/BPL/LPL"/>
</dbReference>
<evidence type="ECO:0000256" key="4">
    <source>
        <dbReference type="ARBA" id="ARBA00022840"/>
    </source>
</evidence>
<dbReference type="InterPro" id="IPR047090">
    <property type="entry name" value="AspRS_core"/>
</dbReference>
<evidence type="ECO:0000256" key="7">
    <source>
        <dbReference type="HAMAP-Rule" id="MF_00044"/>
    </source>
</evidence>
<proteinExistence type="inferred from homology"/>
<dbReference type="InterPro" id="IPR012340">
    <property type="entry name" value="NA-bd_OB-fold"/>
</dbReference>
<feature type="binding site" evidence="7">
    <location>
        <position position="325"/>
    </location>
    <ligand>
        <name>L-aspartate</name>
        <dbReference type="ChEBI" id="CHEBI:29991"/>
    </ligand>
</feature>
<feature type="binding site" evidence="7">
    <location>
        <position position="174"/>
    </location>
    <ligand>
        <name>L-aspartate</name>
        <dbReference type="ChEBI" id="CHEBI:29991"/>
    </ligand>
</feature>
<dbReference type="InterPro" id="IPR004365">
    <property type="entry name" value="NA-bd_OB_tRNA"/>
</dbReference>
<dbReference type="Gene3D" id="3.30.930.10">
    <property type="entry name" value="Bira Bifunctional Protein, Domain 2"/>
    <property type="match status" value="2"/>
</dbReference>
<dbReference type="InterPro" id="IPR004524">
    <property type="entry name" value="Asp-tRNA-ligase_1"/>
</dbReference>
<dbReference type="Gene3D" id="3.30.1360.30">
    <property type="entry name" value="GAD-like domain"/>
    <property type="match status" value="1"/>
</dbReference>
<feature type="binding site" evidence="7">
    <location>
        <position position="368"/>
    </location>
    <ligand>
        <name>L-aspartate</name>
        <dbReference type="ChEBI" id="CHEBI:29991"/>
    </ligand>
</feature>
<evidence type="ECO:0000259" key="8">
    <source>
        <dbReference type="PROSITE" id="PS50862"/>
    </source>
</evidence>
<dbReference type="GO" id="GO:0003676">
    <property type="term" value="F:nucleic acid binding"/>
    <property type="evidence" value="ECO:0007669"/>
    <property type="project" value="InterPro"/>
</dbReference>
<dbReference type="HAMAP" id="MF_00044">
    <property type="entry name" value="Asp_tRNA_synth_type1"/>
    <property type="match status" value="1"/>
</dbReference>
<dbReference type="GO" id="GO:0005524">
    <property type="term" value="F:ATP binding"/>
    <property type="evidence" value="ECO:0007669"/>
    <property type="project" value="UniProtKB-UniRule"/>
</dbReference>
<keyword evidence="5 7" id="KW-0648">Protein biosynthesis</keyword>
<dbReference type="Pfam" id="PF01336">
    <property type="entry name" value="tRNA_anti-codon"/>
    <property type="match status" value="1"/>
</dbReference>
<comment type="catalytic activity">
    <reaction evidence="7">
        <text>tRNA(Asx) + L-aspartate + ATP = L-aspartyl-tRNA(Asx) + AMP + diphosphate</text>
        <dbReference type="Rhea" id="RHEA:18349"/>
        <dbReference type="Rhea" id="RHEA-COMP:9710"/>
        <dbReference type="Rhea" id="RHEA-COMP:9711"/>
        <dbReference type="ChEBI" id="CHEBI:29991"/>
        <dbReference type="ChEBI" id="CHEBI:30616"/>
        <dbReference type="ChEBI" id="CHEBI:33019"/>
        <dbReference type="ChEBI" id="CHEBI:78442"/>
        <dbReference type="ChEBI" id="CHEBI:78516"/>
        <dbReference type="ChEBI" id="CHEBI:456215"/>
        <dbReference type="EC" id="6.1.1.23"/>
    </reaction>
</comment>
<dbReference type="Pfam" id="PF00152">
    <property type="entry name" value="tRNA-synt_2"/>
    <property type="match status" value="1"/>
</dbReference>
<comment type="caution">
    <text evidence="7">Lacks conserved residue(s) required for the propagation of feature annotation.</text>
</comment>
<dbReference type="GO" id="GO:0004815">
    <property type="term" value="F:aspartate-tRNA ligase activity"/>
    <property type="evidence" value="ECO:0007669"/>
    <property type="project" value="UniProtKB-UniRule"/>
</dbReference>
<dbReference type="CDD" id="cd04317">
    <property type="entry name" value="EcAspRS_like_N"/>
    <property type="match status" value="1"/>
</dbReference>
<dbReference type="SUPFAM" id="SSF55681">
    <property type="entry name" value="Class II aaRS and biotin synthetases"/>
    <property type="match status" value="1"/>
</dbReference>
<evidence type="ECO:0000313" key="10">
    <source>
        <dbReference type="Proteomes" id="UP000229334"/>
    </source>
</evidence>
<reference evidence="9 10" key="1">
    <citation type="submission" date="2017-09" db="EMBL/GenBank/DDBJ databases">
        <title>Depth-based differentiation of microbial function through sediment-hosted aquifers and enrichment of novel symbionts in the deep terrestrial subsurface.</title>
        <authorList>
            <person name="Probst A.J."/>
            <person name="Ladd B."/>
            <person name="Jarett J.K."/>
            <person name="Geller-Mcgrath D.E."/>
            <person name="Sieber C.M."/>
            <person name="Emerson J.B."/>
            <person name="Anantharaman K."/>
            <person name="Thomas B.C."/>
            <person name="Malmstrom R."/>
            <person name="Stieglmeier M."/>
            <person name="Klingl A."/>
            <person name="Woyke T."/>
            <person name="Ryan C.M."/>
            <person name="Banfield J.F."/>
        </authorList>
    </citation>
    <scope>NUCLEOTIDE SEQUENCE [LARGE SCALE GENOMIC DNA]</scope>
    <source>
        <strain evidence="9">CG22_combo_CG10-13_8_21_14_all_37_9</strain>
    </source>
</reference>
<dbReference type="Proteomes" id="UP000229334">
    <property type="component" value="Unassembled WGS sequence"/>
</dbReference>
<feature type="region of interest" description="Aspartate" evidence="7">
    <location>
        <begin position="198"/>
        <end position="201"/>
    </location>
</feature>
<comment type="subunit">
    <text evidence="7">Homodimer.</text>
</comment>
<gene>
    <name evidence="7 9" type="primary">aspS</name>
    <name evidence="9" type="ORF">COX02_00885</name>
</gene>
<keyword evidence="7" id="KW-0963">Cytoplasm</keyword>
<dbReference type="Gene3D" id="2.40.50.140">
    <property type="entry name" value="Nucleic acid-binding proteins"/>
    <property type="match status" value="1"/>
</dbReference>
<keyword evidence="3 7" id="KW-0547">Nucleotide-binding</keyword>
<feature type="binding site" evidence="7">
    <location>
        <begin position="413"/>
        <end position="416"/>
    </location>
    <ligand>
        <name>ATP</name>
        <dbReference type="ChEBI" id="CHEBI:30616"/>
    </ligand>
</feature>
<evidence type="ECO:0000256" key="1">
    <source>
        <dbReference type="ARBA" id="ARBA00006303"/>
    </source>
</evidence>
<sequence>MDKRIYLKDLKDYVGQTVDLFGWVDVRRDHGKLIFLDLRDVSALVQMVALPNHEEAHQVANTVRPEWVLKVTGLVNKRPDKMIKADTLNGDLEIEVLKIEVINEAKTPPFSINEDTKLVDENLRLKYRYLDLRSARMKNNLILRDQVITFFRHYMHEHGFVEIETPLLMKGTPEGSREYLVPSRIEKGKFYALPQSPQQFKQLCMVAGLDRYFQIARCLRDEDSRGDRQPEFTQLDYEMSFVNQEDVLAYTEAMFINLIATLFPDKKISQKPFPRLSYQESITKYGSDKPDLRQDKNDPNELAFAWIVDFPMFEKTEEGGLTSAHHPFCSIKEEDVEKFMAGEDLLSIRANSYDLVLNGYELSSGSIRIHQSEIQKRVFELLGVSETEQETRFGHMLEAFQYGAPPHGGFAPGIDRLLMILANEPNIREVIAFPKTGDAKDLLMGSPSPTDDKQLRELGLKLDLK</sequence>
<feature type="binding site" evidence="7">
    <location>
        <position position="220"/>
    </location>
    <ligand>
        <name>L-aspartate</name>
        <dbReference type="ChEBI" id="CHEBI:29991"/>
    </ligand>
</feature>
<feature type="site" description="Important for tRNA non-discrimination" evidence="7">
    <location>
        <position position="30"/>
    </location>
</feature>
<dbReference type="InterPro" id="IPR047089">
    <property type="entry name" value="Asp-tRNA-ligase_1_N"/>
</dbReference>
<keyword evidence="2 7" id="KW-0436">Ligase</keyword>